<protein>
    <submittedName>
        <fullName evidence="1">Uncharacterized protein</fullName>
    </submittedName>
</protein>
<dbReference type="Proteomes" id="UP000306319">
    <property type="component" value="Unassembled WGS sequence"/>
</dbReference>
<organism evidence="1 2">
    <name type="scientific">Lepagella muris</name>
    <dbReference type="NCBI Taxonomy" id="3032870"/>
    <lineage>
        <taxon>Bacteria</taxon>
        <taxon>Pseudomonadati</taxon>
        <taxon>Bacteroidota</taxon>
        <taxon>Bacteroidia</taxon>
        <taxon>Bacteroidales</taxon>
        <taxon>Muribaculaceae</taxon>
        <taxon>Lepagella</taxon>
    </lineage>
</organism>
<gene>
    <name evidence="1" type="ORF">E5331_00445</name>
</gene>
<accession>A0AC61RME0</accession>
<reference evidence="1" key="1">
    <citation type="submission" date="2019-04" db="EMBL/GenBank/DDBJ databases">
        <title>Microbes associate with the intestines of laboratory mice.</title>
        <authorList>
            <person name="Navarre W."/>
            <person name="Wong E."/>
            <person name="Huang K."/>
            <person name="Tropini C."/>
            <person name="Ng K."/>
            <person name="Yu B."/>
        </authorList>
    </citation>
    <scope>NUCLEOTIDE SEQUENCE</scope>
    <source>
        <strain evidence="1">NM04_E33</strain>
    </source>
</reference>
<evidence type="ECO:0000313" key="1">
    <source>
        <dbReference type="EMBL" id="TGY80881.1"/>
    </source>
</evidence>
<comment type="caution">
    <text evidence="1">The sequence shown here is derived from an EMBL/GenBank/DDBJ whole genome shotgun (WGS) entry which is preliminary data.</text>
</comment>
<dbReference type="EMBL" id="SRYB01000001">
    <property type="protein sequence ID" value="TGY80881.1"/>
    <property type="molecule type" value="Genomic_DNA"/>
</dbReference>
<name>A0AC61RME0_9BACT</name>
<evidence type="ECO:0000313" key="2">
    <source>
        <dbReference type="Proteomes" id="UP000306319"/>
    </source>
</evidence>
<sequence length="152" mass="17429">MSKKPISSAEAAANYAAKDYFISQRTEQLTNAFNAGVAWLYSNQWHDIYVEAPPKSGQYLVIYLMDNGGKLVQVYDILVYFKEEEEDGRLPWGLAEEYEYLAGAITHWAYIPKAPAIEDNGNTLILGRNPKNVYYPEVHRRDYNNLAKDNEK</sequence>
<keyword evidence="2" id="KW-1185">Reference proteome</keyword>
<proteinExistence type="predicted"/>